<dbReference type="Proteomes" id="UP000187406">
    <property type="component" value="Unassembled WGS sequence"/>
</dbReference>
<evidence type="ECO:0000313" key="3">
    <source>
        <dbReference type="Proteomes" id="UP000187406"/>
    </source>
</evidence>
<dbReference type="InParanoid" id="A0A1Q3CJN1"/>
<protein>
    <submittedName>
        <fullName evidence="2">UBN2_3 domain-containing protein</fullName>
    </submittedName>
</protein>
<organism evidence="2 3">
    <name type="scientific">Cephalotus follicularis</name>
    <name type="common">Albany pitcher plant</name>
    <dbReference type="NCBI Taxonomy" id="3775"/>
    <lineage>
        <taxon>Eukaryota</taxon>
        <taxon>Viridiplantae</taxon>
        <taxon>Streptophyta</taxon>
        <taxon>Embryophyta</taxon>
        <taxon>Tracheophyta</taxon>
        <taxon>Spermatophyta</taxon>
        <taxon>Magnoliopsida</taxon>
        <taxon>eudicotyledons</taxon>
        <taxon>Gunneridae</taxon>
        <taxon>Pentapetalae</taxon>
        <taxon>rosids</taxon>
        <taxon>fabids</taxon>
        <taxon>Oxalidales</taxon>
        <taxon>Cephalotaceae</taxon>
        <taxon>Cephalotus</taxon>
    </lineage>
</organism>
<dbReference type="PANTHER" id="PTHR37610:SF40">
    <property type="entry name" value="OS01G0909600 PROTEIN"/>
    <property type="match status" value="1"/>
</dbReference>
<evidence type="ECO:0000313" key="2">
    <source>
        <dbReference type="EMBL" id="GAV80427.1"/>
    </source>
</evidence>
<name>A0A1Q3CJN1_CEPFO</name>
<reference evidence="3" key="1">
    <citation type="submission" date="2016-04" db="EMBL/GenBank/DDBJ databases">
        <title>Cephalotus genome sequencing.</title>
        <authorList>
            <person name="Fukushima K."/>
            <person name="Hasebe M."/>
            <person name="Fang X."/>
        </authorList>
    </citation>
    <scope>NUCLEOTIDE SEQUENCE [LARGE SCALE GENOMIC DNA]</scope>
    <source>
        <strain evidence="3">cv. St1</strain>
    </source>
</reference>
<evidence type="ECO:0000259" key="1">
    <source>
        <dbReference type="Pfam" id="PF14244"/>
    </source>
</evidence>
<feature type="domain" description="Retrotransposon Copia-like N-terminal" evidence="1">
    <location>
        <begin position="29"/>
        <end position="67"/>
    </location>
</feature>
<comment type="caution">
    <text evidence="2">The sequence shown here is derived from an EMBL/GenBank/DDBJ whole genome shotgun (WGS) entry which is preliminary data.</text>
</comment>
<proteinExistence type="predicted"/>
<gene>
    <name evidence="2" type="ORF">CFOL_v3_23888</name>
</gene>
<keyword evidence="3" id="KW-1185">Reference proteome</keyword>
<dbReference type="Pfam" id="PF14244">
    <property type="entry name" value="Retrotran_gag_3"/>
    <property type="match status" value="1"/>
</dbReference>
<sequence>MATQVHGQPSNLKSRFDNKLSSHEVIVQRLTSLLLNKKHYLTWSRAVTIALGGRSKLGKIDGKTKPPLSTDPTYLDWSASDHSVMTWLFNSMEPQIYEIFAFSDTALELWTSLSEMYGQANNASQIFELQQEIAQIVMTSSSP</sequence>
<accession>A0A1Q3CJN1</accession>
<dbReference type="OrthoDB" id="5544992at2759"/>
<dbReference type="EMBL" id="BDDD01002173">
    <property type="protein sequence ID" value="GAV80427.1"/>
    <property type="molecule type" value="Genomic_DNA"/>
</dbReference>
<dbReference type="InterPro" id="IPR029472">
    <property type="entry name" value="Copia-like_N"/>
</dbReference>
<dbReference type="AlphaFoldDB" id="A0A1Q3CJN1"/>
<dbReference type="PANTHER" id="PTHR37610">
    <property type="entry name" value="CCHC-TYPE DOMAIN-CONTAINING PROTEIN"/>
    <property type="match status" value="1"/>
</dbReference>